<dbReference type="STRING" id="536979.SAMN04488055_4431"/>
<keyword evidence="2" id="KW-1185">Reference proteome</keyword>
<reference evidence="1 2" key="1">
    <citation type="submission" date="2016-11" db="EMBL/GenBank/DDBJ databases">
        <authorList>
            <person name="Jaros S."/>
            <person name="Januszkiewicz K."/>
            <person name="Wedrychowicz H."/>
        </authorList>
    </citation>
    <scope>NUCLEOTIDE SEQUENCE [LARGE SCALE GENOMIC DNA]</scope>
    <source>
        <strain evidence="1 2">DSM 24787</strain>
    </source>
</reference>
<proteinExistence type="predicted"/>
<sequence>MSEKKPQYNISKSASKLSMEVVEAIYNALFEMFNSAYPVSEGLKNSIIRHSQVKVFKRKQYMLEIGKVNRDIHFVFSGTLWGYYLKNNGAERISWFLKENDMAISVVSFHEQIPSYEAIYVYKEAICISMSYEMLEWNFDNFLEFNVIGRKLKIPYHVKDNIRVYSYLVEDATQRYNRLLKDIPDIFSRVPAKAVASFLDIAPETLSKIRAGKY</sequence>
<name>A0A1N6JUD1_9BACT</name>
<gene>
    <name evidence="1" type="ORF">SAMN04488055_4431</name>
</gene>
<dbReference type="OrthoDB" id="680421at2"/>
<dbReference type="EMBL" id="FSRA01000002">
    <property type="protein sequence ID" value="SIO47819.1"/>
    <property type="molecule type" value="Genomic_DNA"/>
</dbReference>
<evidence type="ECO:0000313" key="1">
    <source>
        <dbReference type="EMBL" id="SIO47819.1"/>
    </source>
</evidence>
<evidence type="ECO:0008006" key="3">
    <source>
        <dbReference type="Google" id="ProtNLM"/>
    </source>
</evidence>
<evidence type="ECO:0000313" key="2">
    <source>
        <dbReference type="Proteomes" id="UP000185003"/>
    </source>
</evidence>
<dbReference type="InterPro" id="IPR014710">
    <property type="entry name" value="RmlC-like_jellyroll"/>
</dbReference>
<dbReference type="RefSeq" id="WP_074241773.1">
    <property type="nucleotide sequence ID" value="NZ_FSRA01000002.1"/>
</dbReference>
<dbReference type="AlphaFoldDB" id="A0A1N6JUD1"/>
<dbReference type="Gene3D" id="2.60.120.10">
    <property type="entry name" value="Jelly Rolls"/>
    <property type="match status" value="1"/>
</dbReference>
<accession>A0A1N6JUD1</accession>
<dbReference type="InterPro" id="IPR018490">
    <property type="entry name" value="cNMP-bd_dom_sf"/>
</dbReference>
<organism evidence="1 2">
    <name type="scientific">Chitinophaga niabensis</name>
    <dbReference type="NCBI Taxonomy" id="536979"/>
    <lineage>
        <taxon>Bacteria</taxon>
        <taxon>Pseudomonadati</taxon>
        <taxon>Bacteroidota</taxon>
        <taxon>Chitinophagia</taxon>
        <taxon>Chitinophagales</taxon>
        <taxon>Chitinophagaceae</taxon>
        <taxon>Chitinophaga</taxon>
    </lineage>
</organism>
<dbReference type="SUPFAM" id="SSF51206">
    <property type="entry name" value="cAMP-binding domain-like"/>
    <property type="match status" value="1"/>
</dbReference>
<dbReference type="Proteomes" id="UP000185003">
    <property type="component" value="Unassembled WGS sequence"/>
</dbReference>
<protein>
    <recommendedName>
        <fullName evidence="3">cAMP-binding domain of CRP or a regulatory subunit of cAMP-dependent protein kinases</fullName>
    </recommendedName>
</protein>